<keyword evidence="2" id="KW-0472">Membrane</keyword>
<evidence type="ECO:0000313" key="3">
    <source>
        <dbReference type="EMBL" id="QDT65525.1"/>
    </source>
</evidence>
<keyword evidence="2" id="KW-0812">Transmembrane</keyword>
<sequence>MNQAAKIFTVITTFICLFFLGLIVVTAYSGRNWNAMAEELTDYSIEKSEGEVVSYSTIHRQTGTNLGSTSSLPGAIISAYKDKQNRLRARSTEIQDEIARIEPQIEQVKKFSEVDDVGIDDRIGRLQTSLKDLNEKTVEAAASQASLAAKAQTVREDVERRRADIARLQNALAEIRTERFRLEEQIKELDDRLIRLEGAINRAEGRREQLKTQTSPGT</sequence>
<proteinExistence type="predicted"/>
<dbReference type="Proteomes" id="UP000319976">
    <property type="component" value="Chromosome"/>
</dbReference>
<dbReference type="RefSeq" id="WP_145263602.1">
    <property type="nucleotide sequence ID" value="NZ_CP036316.1"/>
</dbReference>
<name>A0A517TAX8_9PLAN</name>
<keyword evidence="4" id="KW-1185">Reference proteome</keyword>
<accession>A0A517TAX8</accession>
<gene>
    <name evidence="3" type="primary">smc_5</name>
    <name evidence="3" type="ORF">V22_27800</name>
</gene>
<protein>
    <submittedName>
        <fullName evidence="3">Chromosome partition protein Smc</fullName>
    </submittedName>
</protein>
<feature type="transmembrane region" description="Helical" evidence="2">
    <location>
        <begin position="7"/>
        <end position="28"/>
    </location>
</feature>
<reference evidence="3 4" key="1">
    <citation type="submission" date="2019-02" db="EMBL/GenBank/DDBJ databases">
        <title>Deep-cultivation of Planctomycetes and their phenomic and genomic characterization uncovers novel biology.</title>
        <authorList>
            <person name="Wiegand S."/>
            <person name="Jogler M."/>
            <person name="Boedeker C."/>
            <person name="Pinto D."/>
            <person name="Vollmers J."/>
            <person name="Rivas-Marin E."/>
            <person name="Kohn T."/>
            <person name="Peeters S.H."/>
            <person name="Heuer A."/>
            <person name="Rast P."/>
            <person name="Oberbeckmann S."/>
            <person name="Bunk B."/>
            <person name="Jeske O."/>
            <person name="Meyerdierks A."/>
            <person name="Storesund J.E."/>
            <person name="Kallscheuer N."/>
            <person name="Luecker S."/>
            <person name="Lage O.M."/>
            <person name="Pohl T."/>
            <person name="Merkel B.J."/>
            <person name="Hornburger P."/>
            <person name="Mueller R.-W."/>
            <person name="Bruemmer F."/>
            <person name="Labrenz M."/>
            <person name="Spormann A.M."/>
            <person name="Op den Camp H."/>
            <person name="Overmann J."/>
            <person name="Amann R."/>
            <person name="Jetten M.S.M."/>
            <person name="Mascher T."/>
            <person name="Medema M.H."/>
            <person name="Devos D.P."/>
            <person name="Kaster A.-K."/>
            <person name="Ovreas L."/>
            <person name="Rohde M."/>
            <person name="Galperin M.Y."/>
            <person name="Jogler C."/>
        </authorList>
    </citation>
    <scope>NUCLEOTIDE SEQUENCE [LARGE SCALE GENOMIC DNA]</scope>
    <source>
        <strain evidence="3 4">V22</strain>
    </source>
</reference>
<dbReference type="OrthoDB" id="291591at2"/>
<feature type="coiled-coil region" evidence="1">
    <location>
        <begin position="151"/>
        <end position="213"/>
    </location>
</feature>
<dbReference type="KEGG" id="chya:V22_27800"/>
<evidence type="ECO:0000256" key="2">
    <source>
        <dbReference type="SAM" id="Phobius"/>
    </source>
</evidence>
<keyword evidence="2" id="KW-1133">Transmembrane helix</keyword>
<dbReference type="EMBL" id="CP036316">
    <property type="protein sequence ID" value="QDT65525.1"/>
    <property type="molecule type" value="Genomic_DNA"/>
</dbReference>
<keyword evidence="1" id="KW-0175">Coiled coil</keyword>
<evidence type="ECO:0000313" key="4">
    <source>
        <dbReference type="Proteomes" id="UP000319976"/>
    </source>
</evidence>
<organism evidence="3 4">
    <name type="scientific">Calycomorphotria hydatis</name>
    <dbReference type="NCBI Taxonomy" id="2528027"/>
    <lineage>
        <taxon>Bacteria</taxon>
        <taxon>Pseudomonadati</taxon>
        <taxon>Planctomycetota</taxon>
        <taxon>Planctomycetia</taxon>
        <taxon>Planctomycetales</taxon>
        <taxon>Planctomycetaceae</taxon>
        <taxon>Calycomorphotria</taxon>
    </lineage>
</organism>
<evidence type="ECO:0000256" key="1">
    <source>
        <dbReference type="SAM" id="Coils"/>
    </source>
</evidence>
<dbReference type="AlphaFoldDB" id="A0A517TAX8"/>